<feature type="transmembrane region" description="Helical" evidence="5">
    <location>
        <begin position="253"/>
        <end position="271"/>
    </location>
</feature>
<dbReference type="PANTHER" id="PTHR37422:SF23">
    <property type="entry name" value="TEICHURONIC ACID BIOSYNTHESIS PROTEIN TUAE"/>
    <property type="match status" value="1"/>
</dbReference>
<sequence length="432" mass="45007">MDSAPPTPVDPRFRRAVAGVFVLWAVGLVLAEVVLQVAAGAAVLLAGILVARKRLRLAPDVRAYVVASVALVAWQLVSPAVALLTGAAQKWPRGSRYGQVLDTVAGAAAACIGTVGVPWLLLAAVVAGGWLLAAALGLFQNRVKWPWTPPAFLKLSVDRLHENFGTDESPRYAAGGFFFHRLRFAHGAIAALGPALAVLGGSEVARRRAVAGVVVLGMLVSIYNAFARAALGAALIVSVVALLLLVQGRARRVGLVLLAAVVLAVGVSPAWRARLGKAVGNIYGGERELAMSVGWILVREHPLTGVGFGNHKAAAMATAPETGINDFLATDSHNLWLTAWAETGLVGLVLLAAMHALLAKALIRRHREGSLAATGALLSWVGFHVLSLVHYLPFHPSVHLSFALVWGLGLCEGSGVLRDGAAEGPAGSNVKS</sequence>
<evidence type="ECO:0000256" key="2">
    <source>
        <dbReference type="ARBA" id="ARBA00022692"/>
    </source>
</evidence>
<evidence type="ECO:0000256" key="4">
    <source>
        <dbReference type="ARBA" id="ARBA00023136"/>
    </source>
</evidence>
<proteinExistence type="predicted"/>
<evidence type="ECO:0000256" key="3">
    <source>
        <dbReference type="ARBA" id="ARBA00022989"/>
    </source>
</evidence>
<comment type="subcellular location">
    <subcellularLocation>
        <location evidence="1">Membrane</location>
        <topology evidence="1">Multi-pass membrane protein</topology>
    </subcellularLocation>
</comment>
<evidence type="ECO:0000313" key="8">
    <source>
        <dbReference type="Proteomes" id="UP000662747"/>
    </source>
</evidence>
<keyword evidence="2 5" id="KW-0812">Transmembrane</keyword>
<feature type="transmembrane region" description="Helical" evidence="5">
    <location>
        <begin position="107"/>
        <end position="139"/>
    </location>
</feature>
<feature type="transmembrane region" description="Helical" evidence="5">
    <location>
        <begin position="225"/>
        <end position="246"/>
    </location>
</feature>
<dbReference type="Proteomes" id="UP000662747">
    <property type="component" value="Chromosome"/>
</dbReference>
<dbReference type="EMBL" id="CP071090">
    <property type="protein sequence ID" value="QSQ28206.1"/>
    <property type="molecule type" value="Genomic_DNA"/>
</dbReference>
<feature type="domain" description="O-antigen ligase-related" evidence="6">
    <location>
        <begin position="214"/>
        <end position="351"/>
    </location>
</feature>
<keyword evidence="8" id="KW-1185">Reference proteome</keyword>
<organism evidence="7 8">
    <name type="scientific">Pyxidicoccus parkwayensis</name>
    <dbReference type="NCBI Taxonomy" id="2813578"/>
    <lineage>
        <taxon>Bacteria</taxon>
        <taxon>Pseudomonadati</taxon>
        <taxon>Myxococcota</taxon>
        <taxon>Myxococcia</taxon>
        <taxon>Myxococcales</taxon>
        <taxon>Cystobacterineae</taxon>
        <taxon>Myxococcaceae</taxon>
        <taxon>Pyxidicoccus</taxon>
    </lineage>
</organism>
<dbReference type="PANTHER" id="PTHR37422">
    <property type="entry name" value="TEICHURONIC ACID BIOSYNTHESIS PROTEIN TUAE"/>
    <property type="match status" value="1"/>
</dbReference>
<name>A0ABX7PCR1_9BACT</name>
<accession>A0ABX7PCR1</accession>
<evidence type="ECO:0000256" key="1">
    <source>
        <dbReference type="ARBA" id="ARBA00004141"/>
    </source>
</evidence>
<feature type="transmembrane region" description="Helical" evidence="5">
    <location>
        <begin position="335"/>
        <end position="359"/>
    </location>
</feature>
<keyword evidence="7" id="KW-0436">Ligase</keyword>
<keyword evidence="3 5" id="KW-1133">Transmembrane helix</keyword>
<dbReference type="GO" id="GO:0016874">
    <property type="term" value="F:ligase activity"/>
    <property type="evidence" value="ECO:0007669"/>
    <property type="project" value="UniProtKB-KW"/>
</dbReference>
<evidence type="ECO:0000313" key="7">
    <source>
        <dbReference type="EMBL" id="QSQ28206.1"/>
    </source>
</evidence>
<dbReference type="InterPro" id="IPR007016">
    <property type="entry name" value="O-antigen_ligase-rel_domated"/>
</dbReference>
<dbReference type="InterPro" id="IPR051533">
    <property type="entry name" value="WaaL-like"/>
</dbReference>
<gene>
    <name evidence="7" type="ORF">JY651_22110</name>
</gene>
<feature type="transmembrane region" description="Helical" evidence="5">
    <location>
        <begin position="20"/>
        <end position="51"/>
    </location>
</feature>
<dbReference type="Pfam" id="PF04932">
    <property type="entry name" value="Wzy_C"/>
    <property type="match status" value="1"/>
</dbReference>
<evidence type="ECO:0000256" key="5">
    <source>
        <dbReference type="SAM" id="Phobius"/>
    </source>
</evidence>
<evidence type="ECO:0000259" key="6">
    <source>
        <dbReference type="Pfam" id="PF04932"/>
    </source>
</evidence>
<feature type="transmembrane region" description="Helical" evidence="5">
    <location>
        <begin position="371"/>
        <end position="392"/>
    </location>
</feature>
<feature type="transmembrane region" description="Helical" evidence="5">
    <location>
        <begin position="63"/>
        <end position="87"/>
    </location>
</feature>
<feature type="transmembrane region" description="Helical" evidence="5">
    <location>
        <begin position="184"/>
        <end position="205"/>
    </location>
</feature>
<dbReference type="RefSeq" id="WP_206729719.1">
    <property type="nucleotide sequence ID" value="NZ_CP071090.1"/>
</dbReference>
<keyword evidence="4 5" id="KW-0472">Membrane</keyword>
<reference evidence="7 8" key="1">
    <citation type="submission" date="2021-02" db="EMBL/GenBank/DDBJ databases">
        <title>De Novo genome assembly of isolated myxobacteria.</title>
        <authorList>
            <person name="Stevens D.C."/>
        </authorList>
    </citation>
    <scope>NUCLEOTIDE SEQUENCE [LARGE SCALE GENOMIC DNA]</scope>
    <source>
        <strain evidence="8">SCPEA02</strain>
    </source>
</reference>
<protein>
    <submittedName>
        <fullName evidence="7">O-antigen ligase family protein</fullName>
    </submittedName>
</protein>